<dbReference type="InParanoid" id="T1I3X3"/>
<protein>
    <submittedName>
        <fullName evidence="2">Uncharacterized protein</fullName>
    </submittedName>
</protein>
<dbReference type="VEuPathDB" id="VectorBase:RPRC010992"/>
<evidence type="ECO:0000313" key="3">
    <source>
        <dbReference type="Proteomes" id="UP000015103"/>
    </source>
</evidence>
<dbReference type="EMBL" id="ACPB03021839">
    <property type="status" value="NOT_ANNOTATED_CDS"/>
    <property type="molecule type" value="Genomic_DNA"/>
</dbReference>
<dbReference type="HOGENOM" id="CLU_615846_0_0_1"/>
<evidence type="ECO:0000256" key="1">
    <source>
        <dbReference type="SAM" id="MobiDB-lite"/>
    </source>
</evidence>
<reference evidence="2" key="1">
    <citation type="submission" date="2015-05" db="UniProtKB">
        <authorList>
            <consortium name="EnsemblMetazoa"/>
        </authorList>
    </citation>
    <scope>IDENTIFICATION</scope>
</reference>
<feature type="region of interest" description="Disordered" evidence="1">
    <location>
        <begin position="131"/>
        <end position="196"/>
    </location>
</feature>
<dbReference type="Proteomes" id="UP000015103">
    <property type="component" value="Unassembled WGS sequence"/>
</dbReference>
<evidence type="ECO:0000313" key="2">
    <source>
        <dbReference type="EnsemblMetazoa" id="RPRC010992-PA"/>
    </source>
</evidence>
<dbReference type="AlphaFoldDB" id="T1I3X3"/>
<feature type="compositionally biased region" description="Basic residues" evidence="1">
    <location>
        <begin position="131"/>
        <end position="143"/>
    </location>
</feature>
<organism evidence="2 3">
    <name type="scientific">Rhodnius prolixus</name>
    <name type="common">Triatomid bug</name>
    <dbReference type="NCBI Taxonomy" id="13249"/>
    <lineage>
        <taxon>Eukaryota</taxon>
        <taxon>Metazoa</taxon>
        <taxon>Ecdysozoa</taxon>
        <taxon>Arthropoda</taxon>
        <taxon>Hexapoda</taxon>
        <taxon>Insecta</taxon>
        <taxon>Pterygota</taxon>
        <taxon>Neoptera</taxon>
        <taxon>Paraneoptera</taxon>
        <taxon>Hemiptera</taxon>
        <taxon>Heteroptera</taxon>
        <taxon>Panheteroptera</taxon>
        <taxon>Cimicomorpha</taxon>
        <taxon>Reduviidae</taxon>
        <taxon>Triatominae</taxon>
        <taxon>Rhodnius</taxon>
    </lineage>
</organism>
<accession>T1I3X3</accession>
<sequence>MLTHPKHVTEKLSKVVTTHIVDDTVRYLMRRACMVLDEHVFIRRLIFQKFKERLAKASSEEKHVEMYKFMTELTNKILQDMIATIPGLTEKDKVTERLRLNPKCYKDIMWNLCSNKRGIFWKYWSRERKIPKGKPKSSSKKRLHGQDETSDEGIIRKLIRRMPKSSCVSSSHSSSRLELQSSSKRPSTEKYLPPRSKKQPIYCEAATLMAKETIKPIVTPKTVSPTEKTQSTGKSKRAEEIHSIKKSKNMLTEGTTKQHASSISNMLRKRYLESKIGHVIVPDVSSVEGVVLEKKDEKRKEEVLSSESAVTSSPKVLSLKPTTGSFSRTKKILEIEKEISMIKDTLNRSMEEREKYKEEDSSLELSTIGSRICKTVEEISQALSDADSKKKYDTDSHSLKEHYLRSRDFIKELASPNIRQLKQVTIIEIRNICKQITGNKVIPYE</sequence>
<name>T1I3X3_RHOPR</name>
<keyword evidence="3" id="KW-1185">Reference proteome</keyword>
<feature type="compositionally biased region" description="Low complexity" evidence="1">
    <location>
        <begin position="165"/>
        <end position="183"/>
    </location>
</feature>
<proteinExistence type="predicted"/>
<dbReference type="EnsemblMetazoa" id="RPRC010992-RA">
    <property type="protein sequence ID" value="RPRC010992-PA"/>
    <property type="gene ID" value="RPRC010992"/>
</dbReference>